<keyword evidence="2" id="KW-0175">Coiled coil</keyword>
<dbReference type="PANTHER" id="PTHR12674">
    <property type="entry name" value="PREFOLDIN SUBUNIT 5"/>
    <property type="match status" value="1"/>
</dbReference>
<protein>
    <submittedName>
        <fullName evidence="3">Prefoldin-like protein, putative</fullName>
    </submittedName>
</protein>
<dbReference type="STRING" id="5874.Q4UG58"/>
<evidence type="ECO:0000256" key="1">
    <source>
        <dbReference type="ARBA" id="ARBA00010048"/>
    </source>
</evidence>
<dbReference type="Pfam" id="PF02996">
    <property type="entry name" value="Prefoldin"/>
    <property type="match status" value="2"/>
</dbReference>
<dbReference type="eggNOG" id="KOG3048">
    <property type="taxonomic scope" value="Eukaryota"/>
</dbReference>
<evidence type="ECO:0000313" key="4">
    <source>
        <dbReference type="Proteomes" id="UP000001950"/>
    </source>
</evidence>
<dbReference type="InterPro" id="IPR009053">
    <property type="entry name" value="Prefoldin"/>
</dbReference>
<dbReference type="EMBL" id="CR940347">
    <property type="protein sequence ID" value="CAI73931.1"/>
    <property type="molecule type" value="Genomic_DNA"/>
</dbReference>
<accession>Q4UG58</accession>
<dbReference type="GO" id="GO:0005737">
    <property type="term" value="C:cytoplasm"/>
    <property type="evidence" value="ECO:0007669"/>
    <property type="project" value="TreeGrafter"/>
</dbReference>
<comment type="similarity">
    <text evidence="1">Belongs to the prefoldin subunit alpha family.</text>
</comment>
<dbReference type="VEuPathDB" id="PiroplasmaDB:TA20065"/>
<evidence type="ECO:0000313" key="3">
    <source>
        <dbReference type="EMBL" id="CAI73931.1"/>
    </source>
</evidence>
<dbReference type="GO" id="GO:0016272">
    <property type="term" value="C:prefoldin complex"/>
    <property type="evidence" value="ECO:0007669"/>
    <property type="project" value="InterPro"/>
</dbReference>
<dbReference type="OMA" id="IAFLMDN"/>
<dbReference type="GO" id="GO:1990114">
    <property type="term" value="P:RNA polymerase II core complex assembly"/>
    <property type="evidence" value="ECO:0007669"/>
    <property type="project" value="TreeGrafter"/>
</dbReference>
<dbReference type="KEGG" id="tan:TA20065"/>
<dbReference type="InterPro" id="IPR004127">
    <property type="entry name" value="Prefoldin_subunit_alpha"/>
</dbReference>
<dbReference type="InParanoid" id="Q4UG58"/>
<gene>
    <name evidence="3" type="ORF">TA20065</name>
</gene>
<dbReference type="GO" id="GO:1990115">
    <property type="term" value="P:RNA polymerase III assembly"/>
    <property type="evidence" value="ECO:0007669"/>
    <property type="project" value="TreeGrafter"/>
</dbReference>
<evidence type="ECO:0000256" key="2">
    <source>
        <dbReference type="SAM" id="Coils"/>
    </source>
</evidence>
<keyword evidence="4" id="KW-1185">Reference proteome</keyword>
<sequence length="176" mass="20356">MTTPLDDPEKLNSDADARRLENFSIQELNMLILKLEEEVNELQSLVNALTIAMERFQESKKALLELEKKNKQIQVPLTSLVYVPVFIILQHLIYKFLGELTNPDKVLVSVGTGYYVEMDLKKGEDYYERYTPYQFYSIRKGKTDKFELFLSGPEVGYSTKHTTGSSNNNLNFYPPK</sequence>
<reference evidence="3 4" key="1">
    <citation type="journal article" date="2005" name="Science">
        <title>Genome of the host-cell transforming parasite Theileria annulata compared with T. parva.</title>
        <authorList>
            <person name="Pain A."/>
            <person name="Renauld H."/>
            <person name="Berriman M."/>
            <person name="Murphy L."/>
            <person name="Yeats C.A."/>
            <person name="Weir W."/>
            <person name="Kerhornou A."/>
            <person name="Aslett M."/>
            <person name="Bishop R."/>
            <person name="Bouchier C."/>
            <person name="Cochet M."/>
            <person name="Coulson R.M.R."/>
            <person name="Cronin A."/>
            <person name="de Villiers E.P."/>
            <person name="Fraser A."/>
            <person name="Fosker N."/>
            <person name="Gardner M."/>
            <person name="Goble A."/>
            <person name="Griffiths-Jones S."/>
            <person name="Harris D.E."/>
            <person name="Katzer F."/>
            <person name="Larke N."/>
            <person name="Lord A."/>
            <person name="Maser P."/>
            <person name="McKellar S."/>
            <person name="Mooney P."/>
            <person name="Morton F."/>
            <person name="Nene V."/>
            <person name="O'Neil S."/>
            <person name="Price C."/>
            <person name="Quail M.A."/>
            <person name="Rabbinowitsch E."/>
            <person name="Rawlings N.D."/>
            <person name="Rutter S."/>
            <person name="Saunders D."/>
            <person name="Seeger K."/>
            <person name="Shah T."/>
            <person name="Squares R."/>
            <person name="Squares S."/>
            <person name="Tivey A."/>
            <person name="Walker A.R."/>
            <person name="Woodward J."/>
            <person name="Dobbelaere D.A.E."/>
            <person name="Langsley G."/>
            <person name="Rajandream M.A."/>
            <person name="McKeever D."/>
            <person name="Shiels B."/>
            <person name="Tait A."/>
            <person name="Barrell B.G."/>
            <person name="Hall N."/>
        </authorList>
    </citation>
    <scope>NUCLEOTIDE SEQUENCE [LARGE SCALE GENOMIC DNA]</scope>
    <source>
        <strain evidence="4">Ankara</strain>
    </source>
</reference>
<feature type="coiled-coil region" evidence="2">
    <location>
        <begin position="25"/>
        <end position="59"/>
    </location>
</feature>
<dbReference type="GeneID" id="3864458"/>
<dbReference type="GO" id="GO:0006457">
    <property type="term" value="P:protein folding"/>
    <property type="evidence" value="ECO:0007669"/>
    <property type="project" value="InterPro"/>
</dbReference>
<dbReference type="AlphaFoldDB" id="Q4UG58"/>
<dbReference type="CDD" id="cd23157">
    <property type="entry name" value="Prefoldin_5"/>
    <property type="match status" value="1"/>
</dbReference>
<proteinExistence type="inferred from homology"/>
<dbReference type="OrthoDB" id="10267474at2759"/>
<dbReference type="GO" id="GO:0051082">
    <property type="term" value="F:unfolded protein binding"/>
    <property type="evidence" value="ECO:0007669"/>
    <property type="project" value="InterPro"/>
</dbReference>
<dbReference type="PANTHER" id="PTHR12674:SF2">
    <property type="entry name" value="PREFOLDIN SUBUNIT 5"/>
    <property type="match status" value="1"/>
</dbReference>
<dbReference type="SUPFAM" id="SSF46579">
    <property type="entry name" value="Prefoldin"/>
    <property type="match status" value="1"/>
</dbReference>
<dbReference type="GO" id="GO:1990113">
    <property type="term" value="P:RNA polymerase I assembly"/>
    <property type="evidence" value="ECO:0007669"/>
    <property type="project" value="TreeGrafter"/>
</dbReference>
<dbReference type="RefSeq" id="XP_954608.1">
    <property type="nucleotide sequence ID" value="XM_949515.1"/>
</dbReference>
<dbReference type="Gene3D" id="1.10.287.370">
    <property type="match status" value="1"/>
</dbReference>
<dbReference type="InterPro" id="IPR011599">
    <property type="entry name" value="PFD_alpha_archaea"/>
</dbReference>
<name>Q4UG58_THEAN</name>
<organism evidence="3 4">
    <name type="scientific">Theileria annulata</name>
    <dbReference type="NCBI Taxonomy" id="5874"/>
    <lineage>
        <taxon>Eukaryota</taxon>
        <taxon>Sar</taxon>
        <taxon>Alveolata</taxon>
        <taxon>Apicomplexa</taxon>
        <taxon>Aconoidasida</taxon>
        <taxon>Piroplasmida</taxon>
        <taxon>Theileriidae</taxon>
        <taxon>Theileria</taxon>
    </lineage>
</organism>
<dbReference type="Proteomes" id="UP000001950">
    <property type="component" value="Chromosome 1"/>
</dbReference>